<dbReference type="Proteomes" id="UP001229244">
    <property type="component" value="Unassembled WGS sequence"/>
</dbReference>
<reference evidence="2" key="1">
    <citation type="submission" date="2023-07" db="EMBL/GenBank/DDBJ databases">
        <title>Genomic Encyclopedia of Type Strains, Phase IV (KMG-IV): sequencing the most valuable type-strain genomes for metagenomic binning, comparative biology and taxonomic classification.</title>
        <authorList>
            <person name="Goeker M."/>
        </authorList>
    </citation>
    <scope>NUCLEOTIDE SEQUENCE</scope>
    <source>
        <strain evidence="2">DSM 21202</strain>
    </source>
</reference>
<protein>
    <recommendedName>
        <fullName evidence="1">AtuA-like ferredoxin-fold domain-containing protein</fullName>
    </recommendedName>
</protein>
<dbReference type="PANTHER" id="PTHR47708:SF2">
    <property type="entry name" value="SI:CH73-132F6.5"/>
    <property type="match status" value="1"/>
</dbReference>
<evidence type="ECO:0000259" key="1">
    <source>
        <dbReference type="Pfam" id="PF23544"/>
    </source>
</evidence>
<comment type="caution">
    <text evidence="2">The sequence shown here is derived from an EMBL/GenBank/DDBJ whole genome shotgun (WGS) entry which is preliminary data.</text>
</comment>
<evidence type="ECO:0000313" key="3">
    <source>
        <dbReference type="Proteomes" id="UP001229244"/>
    </source>
</evidence>
<dbReference type="InterPro" id="IPR056362">
    <property type="entry name" value="AtuA-like_ferredoxin_dom"/>
</dbReference>
<name>A0AAE3VM25_9HYPH</name>
<dbReference type="Pfam" id="PF23544">
    <property type="entry name" value="AtuA_ferredoxin"/>
    <property type="match status" value="1"/>
</dbReference>
<dbReference type="EMBL" id="JAUSUL010000001">
    <property type="protein sequence ID" value="MDQ0314537.1"/>
    <property type="molecule type" value="Genomic_DNA"/>
</dbReference>
<keyword evidence="3" id="KW-1185">Reference proteome</keyword>
<evidence type="ECO:0000313" key="2">
    <source>
        <dbReference type="EMBL" id="MDQ0314537.1"/>
    </source>
</evidence>
<dbReference type="AlphaFoldDB" id="A0AAE3VM25"/>
<dbReference type="PANTHER" id="PTHR47708">
    <property type="match status" value="1"/>
</dbReference>
<gene>
    <name evidence="2" type="ORF">J2S73_000974</name>
</gene>
<feature type="domain" description="AtuA-like ferredoxin-fold" evidence="1">
    <location>
        <begin position="6"/>
        <end position="104"/>
    </location>
</feature>
<accession>A0AAE3VM25</accession>
<organism evidence="2 3">
    <name type="scientific">Amorphus orientalis</name>
    <dbReference type="NCBI Taxonomy" id="649198"/>
    <lineage>
        <taxon>Bacteria</taxon>
        <taxon>Pseudomonadati</taxon>
        <taxon>Pseudomonadota</taxon>
        <taxon>Alphaproteobacteria</taxon>
        <taxon>Hyphomicrobiales</taxon>
        <taxon>Amorphaceae</taxon>
        <taxon>Amorphus</taxon>
    </lineage>
</organism>
<proteinExistence type="predicted"/>
<sequence length="122" mass="13548">MERVRVPLNRLAHGRSGDKGNRQNISVIAYREDAYPVLVREVTEARVLDLFRHRGASAVTRYELPKLLAMNFVIEDALEGGVNAALALDTHGKTSAFRLLSLEIEVPASLLDPDTRPPENTD</sequence>